<evidence type="ECO:0000256" key="3">
    <source>
        <dbReference type="ARBA" id="ARBA00022692"/>
    </source>
</evidence>
<evidence type="ECO:0000256" key="5">
    <source>
        <dbReference type="ARBA" id="ARBA00022989"/>
    </source>
</evidence>
<dbReference type="SUPFAM" id="SSF48726">
    <property type="entry name" value="Immunoglobulin"/>
    <property type="match status" value="2"/>
</dbReference>
<keyword evidence="3 8" id="KW-0812">Transmembrane</keyword>
<keyword evidence="11" id="KW-1185">Reference proteome</keyword>
<accession>A0AAE1HTG4</accession>
<dbReference type="InterPro" id="IPR007110">
    <property type="entry name" value="Ig-like_dom"/>
</dbReference>
<dbReference type="PROSITE" id="PS50835">
    <property type="entry name" value="IG_LIKE"/>
    <property type="match status" value="1"/>
</dbReference>
<dbReference type="AlphaFoldDB" id="A0AAE1HTG4"/>
<reference evidence="10" key="2">
    <citation type="journal article" date="2023" name="BMC Genomics">
        <title>Pest status, molecular evolution, and epigenetic factors derived from the genome assembly of Frankliniella fusca, a thysanopteran phytovirus vector.</title>
        <authorList>
            <person name="Catto M.A."/>
            <person name="Labadie P.E."/>
            <person name="Jacobson A.L."/>
            <person name="Kennedy G.G."/>
            <person name="Srinivasan R."/>
            <person name="Hunt B.G."/>
        </authorList>
    </citation>
    <scope>NUCLEOTIDE SEQUENCE</scope>
    <source>
        <strain evidence="10">PL_HMW_Pooled</strain>
    </source>
</reference>
<evidence type="ECO:0000259" key="9">
    <source>
        <dbReference type="PROSITE" id="PS50835"/>
    </source>
</evidence>
<name>A0AAE1HTG4_9NEOP</name>
<dbReference type="Proteomes" id="UP001219518">
    <property type="component" value="Unassembled WGS sequence"/>
</dbReference>
<comment type="similarity">
    <text evidence="2">Belongs to the FAM187 family.</text>
</comment>
<comment type="caution">
    <text evidence="10">The sequence shown here is derived from an EMBL/GenBank/DDBJ whole genome shotgun (WGS) entry which is preliminary data.</text>
</comment>
<proteinExistence type="inferred from homology"/>
<evidence type="ECO:0000256" key="2">
    <source>
        <dbReference type="ARBA" id="ARBA00008727"/>
    </source>
</evidence>
<dbReference type="PANTHER" id="PTHR32178">
    <property type="entry name" value="FAM187"/>
    <property type="match status" value="1"/>
</dbReference>
<dbReference type="GO" id="GO:0016020">
    <property type="term" value="C:membrane"/>
    <property type="evidence" value="ECO:0007669"/>
    <property type="project" value="UniProtKB-SubCell"/>
</dbReference>
<sequence>MSPLNLHLPSNRNHNKMLSRIFVVIIVAVIAAPQKFTFGFEHYLGCDNHTESNCFLNKKFERGWPNKTNMEQLEQQNKTLEQLENFEFKNLKRKWDTLTNENKASDFAAAFPEAWLQPARWRNTTFNSSLNKNELMMKISALIEKHEKQSKLPGRLMVTRMPMNRLLALQPVAKTFDIGEKVQNIKKTVQNGQSTNTSTEDDGYYPGGNSTVRRKLFEEWKTFYECLQKNVNVTPKVHYAFQGETIKLNCMTCLRPGGQAKIKWKIATSRTKNIEKEIDSTEKRSAFHENRRIVIKDNGLSLNIFAIDENDAGNYSCTQSKTLLTVHLLQVARETENITKVWSVNFKGKPHPTPNITLPNFGLIAFTNWRNWTECSRCGRVGKRFRIGVCTVGAINNSQNAPEVLTLFKEGVPCRSGLLPKPIRDHPNIISRKSEVMEAFCKEPCPEIKKFVIRNEKGQIVEEADNANGIYSTLQKLPKLPPPVKRKILFLEQWDTAHIQCPGSLLSDVPTRWFVNGQPIYAKGDRIYVTPSHNLVVEDLGLSDSTLYRY</sequence>
<dbReference type="PANTHER" id="PTHR32178:SF6">
    <property type="entry name" value="IG-LIKE DOMAIN-CONTAINING PROTEIN"/>
    <property type="match status" value="1"/>
</dbReference>
<keyword evidence="5 8" id="KW-1133">Transmembrane helix</keyword>
<keyword evidence="4" id="KW-0732">Signal</keyword>
<evidence type="ECO:0000256" key="4">
    <source>
        <dbReference type="ARBA" id="ARBA00022729"/>
    </source>
</evidence>
<dbReference type="InterPro" id="IPR036179">
    <property type="entry name" value="Ig-like_dom_sf"/>
</dbReference>
<dbReference type="InterPro" id="IPR039311">
    <property type="entry name" value="FAM187A/B"/>
</dbReference>
<keyword evidence="7" id="KW-0325">Glycoprotein</keyword>
<organism evidence="10 11">
    <name type="scientific">Frankliniella fusca</name>
    <dbReference type="NCBI Taxonomy" id="407009"/>
    <lineage>
        <taxon>Eukaryota</taxon>
        <taxon>Metazoa</taxon>
        <taxon>Ecdysozoa</taxon>
        <taxon>Arthropoda</taxon>
        <taxon>Hexapoda</taxon>
        <taxon>Insecta</taxon>
        <taxon>Pterygota</taxon>
        <taxon>Neoptera</taxon>
        <taxon>Paraneoptera</taxon>
        <taxon>Thysanoptera</taxon>
        <taxon>Terebrantia</taxon>
        <taxon>Thripoidea</taxon>
        <taxon>Thripidae</taxon>
        <taxon>Frankliniella</taxon>
    </lineage>
</organism>
<feature type="transmembrane region" description="Helical" evidence="8">
    <location>
        <begin position="21"/>
        <end position="40"/>
    </location>
</feature>
<evidence type="ECO:0000313" key="10">
    <source>
        <dbReference type="EMBL" id="KAK3927148.1"/>
    </source>
</evidence>
<dbReference type="EMBL" id="JAHWGI010001278">
    <property type="protein sequence ID" value="KAK3927148.1"/>
    <property type="molecule type" value="Genomic_DNA"/>
</dbReference>
<dbReference type="Gene3D" id="2.60.40.10">
    <property type="entry name" value="Immunoglobulins"/>
    <property type="match status" value="1"/>
</dbReference>
<comment type="subcellular location">
    <subcellularLocation>
        <location evidence="1">Membrane</location>
        <topology evidence="1">Single-pass type I membrane protein</topology>
    </subcellularLocation>
</comment>
<reference evidence="10" key="1">
    <citation type="submission" date="2021-07" db="EMBL/GenBank/DDBJ databases">
        <authorList>
            <person name="Catto M.A."/>
            <person name="Jacobson A."/>
            <person name="Kennedy G."/>
            <person name="Labadie P."/>
            <person name="Hunt B.G."/>
            <person name="Srinivasan R."/>
        </authorList>
    </citation>
    <scope>NUCLEOTIDE SEQUENCE</scope>
    <source>
        <strain evidence="10">PL_HMW_Pooled</strain>
        <tissue evidence="10">Head</tissue>
    </source>
</reference>
<dbReference type="InterPro" id="IPR013783">
    <property type="entry name" value="Ig-like_fold"/>
</dbReference>
<protein>
    <submittedName>
        <fullName evidence="10">Ig-like V-type domain-containing protein FAM187A</fullName>
    </submittedName>
</protein>
<evidence type="ECO:0000256" key="6">
    <source>
        <dbReference type="ARBA" id="ARBA00023136"/>
    </source>
</evidence>
<evidence type="ECO:0000313" key="11">
    <source>
        <dbReference type="Proteomes" id="UP001219518"/>
    </source>
</evidence>
<evidence type="ECO:0000256" key="7">
    <source>
        <dbReference type="ARBA" id="ARBA00023180"/>
    </source>
</evidence>
<gene>
    <name evidence="10" type="ORF">KUF71_015454</name>
</gene>
<evidence type="ECO:0000256" key="8">
    <source>
        <dbReference type="SAM" id="Phobius"/>
    </source>
</evidence>
<keyword evidence="6 8" id="KW-0472">Membrane</keyword>
<feature type="domain" description="Ig-like" evidence="9">
    <location>
        <begin position="229"/>
        <end position="339"/>
    </location>
</feature>
<evidence type="ECO:0000256" key="1">
    <source>
        <dbReference type="ARBA" id="ARBA00004479"/>
    </source>
</evidence>